<evidence type="ECO:0000256" key="1">
    <source>
        <dbReference type="ARBA" id="ARBA00008007"/>
    </source>
</evidence>
<reference evidence="2" key="1">
    <citation type="submission" date="2019-03" db="EMBL/GenBank/DDBJ databases">
        <title>Single cell metagenomics reveals metabolic interactions within the superorganism composed of flagellate Streblomastix strix and complex community of Bacteroidetes bacteria on its surface.</title>
        <authorList>
            <person name="Treitli S.C."/>
            <person name="Kolisko M."/>
            <person name="Husnik F."/>
            <person name="Keeling P."/>
            <person name="Hampl V."/>
        </authorList>
    </citation>
    <scope>NUCLEOTIDE SEQUENCE</scope>
    <source>
        <strain evidence="2">STM</strain>
    </source>
</reference>
<dbReference type="PANTHER" id="PTHR47505:SF1">
    <property type="entry name" value="DNA UTILIZATION PROTEIN YHGH"/>
    <property type="match status" value="1"/>
</dbReference>
<dbReference type="InterPro" id="IPR000836">
    <property type="entry name" value="PRTase_dom"/>
</dbReference>
<protein>
    <recommendedName>
        <fullName evidence="3">Phosphoribosyltransferase domain-containing protein</fullName>
    </recommendedName>
</protein>
<evidence type="ECO:0008006" key="3">
    <source>
        <dbReference type="Google" id="ProtNLM"/>
    </source>
</evidence>
<evidence type="ECO:0000313" key="2">
    <source>
        <dbReference type="EMBL" id="KAA6341570.1"/>
    </source>
</evidence>
<dbReference type="EMBL" id="SNRY01000379">
    <property type="protein sequence ID" value="KAA6341570.1"/>
    <property type="molecule type" value="Genomic_DNA"/>
</dbReference>
<comment type="similarity">
    <text evidence="1">Belongs to the ComF/GntX family.</text>
</comment>
<accession>A0A5J4S898</accession>
<dbReference type="CDD" id="cd06223">
    <property type="entry name" value="PRTases_typeI"/>
    <property type="match status" value="1"/>
</dbReference>
<dbReference type="AlphaFoldDB" id="A0A5J4S898"/>
<sequence length="235" mass="26895">MVLKTGLRSFLNLFFPRCCIVCDGLLAETEVFLCVKCNMELPRTNFHLQQGQGRIMERLLQGQFPLVRATSFFFYNKGSRFNEIIYQLKYKGNKELGEVMGRCMATELLSSGFFTGIDLLIPIPLHPKKRKLRGYNQSEQIAQGLSHITGIPVITSHSERRKNTDTQTRKSAIGRQENIQGAFRLHDPSFFTRKHVLIVDDVWTTGATIGEFISAFQHTKDVRISVFTMAVTQWE</sequence>
<dbReference type="SUPFAM" id="SSF53271">
    <property type="entry name" value="PRTase-like"/>
    <property type="match status" value="1"/>
</dbReference>
<dbReference type="PANTHER" id="PTHR47505">
    <property type="entry name" value="DNA UTILIZATION PROTEIN YHGH"/>
    <property type="match status" value="1"/>
</dbReference>
<organism evidence="2">
    <name type="scientific">termite gut metagenome</name>
    <dbReference type="NCBI Taxonomy" id="433724"/>
    <lineage>
        <taxon>unclassified sequences</taxon>
        <taxon>metagenomes</taxon>
        <taxon>organismal metagenomes</taxon>
    </lineage>
</organism>
<dbReference type="InterPro" id="IPR029057">
    <property type="entry name" value="PRTase-like"/>
</dbReference>
<proteinExistence type="inferred from homology"/>
<dbReference type="Gene3D" id="3.40.50.2020">
    <property type="match status" value="1"/>
</dbReference>
<name>A0A5J4S898_9ZZZZ</name>
<dbReference type="InterPro" id="IPR051910">
    <property type="entry name" value="ComF/GntX_DNA_util-trans"/>
</dbReference>
<gene>
    <name evidence="2" type="ORF">EZS27_010640</name>
</gene>
<comment type="caution">
    <text evidence="2">The sequence shown here is derived from an EMBL/GenBank/DDBJ whole genome shotgun (WGS) entry which is preliminary data.</text>
</comment>